<dbReference type="InterPro" id="IPR000215">
    <property type="entry name" value="Serpin_fam"/>
</dbReference>
<evidence type="ECO:0000259" key="1">
    <source>
        <dbReference type="Pfam" id="PF00079"/>
    </source>
</evidence>
<feature type="domain" description="Serpin" evidence="1">
    <location>
        <begin position="3"/>
        <end position="140"/>
    </location>
</feature>
<gene>
    <name evidence="2" type="ORF">ENH87_15545</name>
</gene>
<dbReference type="GO" id="GO:0004867">
    <property type="term" value="F:serine-type endopeptidase inhibitor activity"/>
    <property type="evidence" value="ECO:0007669"/>
    <property type="project" value="InterPro"/>
</dbReference>
<dbReference type="AlphaFoldDB" id="A0A831QT49"/>
<proteinExistence type="predicted"/>
<evidence type="ECO:0000313" key="2">
    <source>
        <dbReference type="EMBL" id="HEA22317.1"/>
    </source>
</evidence>
<sequence>MDEKVQVPMMSMKATVPNMKNKTFSSLILPYKNERYQMFVFLPNHDNSTADIVSEISLDNLNYWLDTYTESVLDISFPKFKMEYTSNANASLTNLGLGIAFSNDADFGKINNDTPLKIRRVVQKTFIVVDEDGTDAAAVT</sequence>
<dbReference type="Pfam" id="PF00079">
    <property type="entry name" value="Serpin"/>
    <property type="match status" value="1"/>
</dbReference>
<dbReference type="Gene3D" id="3.30.497.10">
    <property type="entry name" value="Antithrombin, subunit I, domain 2"/>
    <property type="match status" value="1"/>
</dbReference>
<name>A0A831QT49_9FLAO</name>
<dbReference type="InterPro" id="IPR042178">
    <property type="entry name" value="Serpin_sf_1"/>
</dbReference>
<dbReference type="InterPro" id="IPR036186">
    <property type="entry name" value="Serpin_sf"/>
</dbReference>
<organism evidence="2">
    <name type="scientific">Pricia antarctica</name>
    <dbReference type="NCBI Taxonomy" id="641691"/>
    <lineage>
        <taxon>Bacteria</taxon>
        <taxon>Pseudomonadati</taxon>
        <taxon>Bacteroidota</taxon>
        <taxon>Flavobacteriia</taxon>
        <taxon>Flavobacteriales</taxon>
        <taxon>Flavobacteriaceae</taxon>
        <taxon>Pricia</taxon>
    </lineage>
</organism>
<reference evidence="2" key="1">
    <citation type="journal article" date="2020" name="mSystems">
        <title>Genome- and Community-Level Interaction Insights into Carbon Utilization and Element Cycling Functions of Hydrothermarchaeota in Hydrothermal Sediment.</title>
        <authorList>
            <person name="Zhou Z."/>
            <person name="Liu Y."/>
            <person name="Xu W."/>
            <person name="Pan J."/>
            <person name="Luo Z.H."/>
            <person name="Li M."/>
        </authorList>
    </citation>
    <scope>NUCLEOTIDE SEQUENCE [LARGE SCALE GENOMIC DNA]</scope>
    <source>
        <strain evidence="2">HyVt-345</strain>
    </source>
</reference>
<dbReference type="Proteomes" id="UP000886191">
    <property type="component" value="Unassembled WGS sequence"/>
</dbReference>
<dbReference type="InterPro" id="IPR042185">
    <property type="entry name" value="Serpin_sf_2"/>
</dbReference>
<dbReference type="GO" id="GO:0005615">
    <property type="term" value="C:extracellular space"/>
    <property type="evidence" value="ECO:0007669"/>
    <property type="project" value="InterPro"/>
</dbReference>
<protein>
    <recommendedName>
        <fullName evidence="1">Serpin domain-containing protein</fullName>
    </recommendedName>
</protein>
<dbReference type="Gene3D" id="2.30.39.10">
    <property type="entry name" value="Alpha-1-antitrypsin, domain 1"/>
    <property type="match status" value="1"/>
</dbReference>
<comment type="caution">
    <text evidence="2">The sequence shown here is derived from an EMBL/GenBank/DDBJ whole genome shotgun (WGS) entry which is preliminary data.</text>
</comment>
<dbReference type="EMBL" id="DRGL01000055">
    <property type="protein sequence ID" value="HEA22317.1"/>
    <property type="molecule type" value="Genomic_DNA"/>
</dbReference>
<accession>A0A831QT49</accession>
<dbReference type="PANTHER" id="PTHR11461">
    <property type="entry name" value="SERINE PROTEASE INHIBITOR, SERPIN"/>
    <property type="match status" value="1"/>
</dbReference>
<dbReference type="SUPFAM" id="SSF56574">
    <property type="entry name" value="Serpins"/>
    <property type="match status" value="1"/>
</dbReference>
<dbReference type="InterPro" id="IPR023796">
    <property type="entry name" value="Serpin_dom"/>
</dbReference>
<dbReference type="PANTHER" id="PTHR11461:SF211">
    <property type="entry name" value="GH10112P-RELATED"/>
    <property type="match status" value="1"/>
</dbReference>